<dbReference type="Proteomes" id="UP000420562">
    <property type="component" value="Unassembled WGS sequence"/>
</dbReference>
<evidence type="ECO:0000259" key="1">
    <source>
        <dbReference type="Pfam" id="PF12281"/>
    </source>
</evidence>
<proteinExistence type="predicted"/>
<dbReference type="Pfam" id="PF12281">
    <property type="entry name" value="NTP_transf_8"/>
    <property type="match status" value="1"/>
</dbReference>
<dbReference type="EMBL" id="VZQZ01000010">
    <property type="protein sequence ID" value="KAB0664076.1"/>
    <property type="molecule type" value="Genomic_DNA"/>
</dbReference>
<dbReference type="RefSeq" id="WP_151129393.1">
    <property type="nucleotide sequence ID" value="NZ_VZQZ01000010.1"/>
</dbReference>
<protein>
    <recommendedName>
        <fullName evidence="1">Nucleotidyltransferase-like domain-containing protein</fullName>
    </recommendedName>
</protein>
<evidence type="ECO:0000313" key="2">
    <source>
        <dbReference type="EMBL" id="KAB0664076.1"/>
    </source>
</evidence>
<evidence type="ECO:0000313" key="3">
    <source>
        <dbReference type="Proteomes" id="UP000420562"/>
    </source>
</evidence>
<accession>A0A7J4ZMW4</accession>
<dbReference type="InterPro" id="IPR058575">
    <property type="entry name" value="NTP_transf_8_dom"/>
</dbReference>
<sequence length="317" mass="36490">MNNIRESYFIELDEDAQRQYIDARAVFTAWEDARRAADEVRGGMYWQTKHAQDYLIRTSASNSQKSLGPRSPDNEEIYRRFMERKQLSDKRVADLKKELAKHQRLNKVHRVGRAPNILVEILNKLYKSGIAEYFTVVGTHALYAYEAEAGLRILGTAALATRDVDLLWDIQRRLSFVTKMHNLDTSFLSLLKKVDPTFTRRDDQHHTAYNSKGFEVDLIRRLHKDGDPHPVQITDDEGDFYVVEAESAASLQGAAQFQTIIVSTSGQMARMKTVPPVVFAKTKRWLSELESREAVKRQRDKMQAEIVEKLLADHLLP</sequence>
<reference evidence="2 3" key="1">
    <citation type="submission" date="2019-09" db="EMBL/GenBank/DDBJ databases">
        <title>Geobacter sp. Red96, a novel strain isolated from paddy soil.</title>
        <authorList>
            <person name="Xu Z."/>
            <person name="Masuda Y."/>
            <person name="Itoh H."/>
            <person name="Senoo K."/>
        </authorList>
    </citation>
    <scope>NUCLEOTIDE SEQUENCE [LARGE SCALE GENOMIC DNA]</scope>
    <source>
        <strain evidence="2 3">Red96</strain>
    </source>
</reference>
<dbReference type="AlphaFoldDB" id="A0A7J4ZMW4"/>
<comment type="caution">
    <text evidence="2">The sequence shown here is derived from an EMBL/GenBank/DDBJ whole genome shotgun (WGS) entry which is preliminary data.</text>
</comment>
<feature type="domain" description="Nucleotidyltransferase-like" evidence="1">
    <location>
        <begin position="118"/>
        <end position="315"/>
    </location>
</feature>
<name>A0A7J4ZMW4_9BACT</name>
<organism evidence="2 3">
    <name type="scientific">Oryzomonas japonica</name>
    <dbReference type="NCBI Taxonomy" id="2603858"/>
    <lineage>
        <taxon>Bacteria</taxon>
        <taxon>Pseudomonadati</taxon>
        <taxon>Thermodesulfobacteriota</taxon>
        <taxon>Desulfuromonadia</taxon>
        <taxon>Geobacterales</taxon>
        <taxon>Geobacteraceae</taxon>
        <taxon>Oryzomonas</taxon>
    </lineage>
</organism>
<gene>
    <name evidence="2" type="ORF">F6V25_14825</name>
</gene>
<keyword evidence="3" id="KW-1185">Reference proteome</keyword>